<keyword evidence="3" id="KW-0560">Oxidoreductase</keyword>
<keyword evidence="2" id="KW-0479">Metal-binding</keyword>
<evidence type="ECO:0000256" key="1">
    <source>
        <dbReference type="ARBA" id="ARBA00022485"/>
    </source>
</evidence>
<dbReference type="GO" id="GO:0016491">
    <property type="term" value="F:oxidoreductase activity"/>
    <property type="evidence" value="ECO:0007669"/>
    <property type="project" value="UniProtKB-KW"/>
</dbReference>
<evidence type="ECO:0000256" key="3">
    <source>
        <dbReference type="ARBA" id="ARBA00023002"/>
    </source>
</evidence>
<dbReference type="Gene3D" id="3.50.50.60">
    <property type="entry name" value="FAD/NAD(P)-binding domain"/>
    <property type="match status" value="1"/>
</dbReference>
<dbReference type="Pfam" id="PF12831">
    <property type="entry name" value="FAD_oxidored"/>
    <property type="match status" value="1"/>
</dbReference>
<dbReference type="Proteomes" id="UP000541185">
    <property type="component" value="Unassembled WGS sequence"/>
</dbReference>
<gene>
    <name evidence="6" type="ORF">HHL11_26850</name>
</gene>
<dbReference type="InterPro" id="IPR039650">
    <property type="entry name" value="HdrA-like"/>
</dbReference>
<organism evidence="6 7">
    <name type="scientific">Ramlibacter agri</name>
    <dbReference type="NCBI Taxonomy" id="2728837"/>
    <lineage>
        <taxon>Bacteria</taxon>
        <taxon>Pseudomonadati</taxon>
        <taxon>Pseudomonadota</taxon>
        <taxon>Betaproteobacteria</taxon>
        <taxon>Burkholderiales</taxon>
        <taxon>Comamonadaceae</taxon>
        <taxon>Ramlibacter</taxon>
    </lineage>
</organism>
<dbReference type="PANTHER" id="PTHR43498:SF1">
    <property type="entry name" value="COB--COM HETERODISULFIDE REDUCTASE IRON-SULFUR SUBUNIT A"/>
    <property type="match status" value="1"/>
</dbReference>
<dbReference type="RefSeq" id="WP_169421677.1">
    <property type="nucleotide sequence ID" value="NZ_JABBFX010000003.1"/>
</dbReference>
<reference evidence="6 7" key="1">
    <citation type="submission" date="2020-04" db="EMBL/GenBank/DDBJ databases">
        <title>Ramlibacter sp. G-1-2-2 isolated from soil.</title>
        <authorList>
            <person name="Dahal R.H."/>
        </authorList>
    </citation>
    <scope>NUCLEOTIDE SEQUENCE [LARGE SCALE GENOMIC DNA]</scope>
    <source>
        <strain evidence="6 7">G-1-2-2</strain>
    </source>
</reference>
<evidence type="ECO:0000313" key="7">
    <source>
        <dbReference type="Proteomes" id="UP000541185"/>
    </source>
</evidence>
<comment type="caution">
    <text evidence="6">The sequence shown here is derived from an EMBL/GenBank/DDBJ whole genome shotgun (WGS) entry which is preliminary data.</text>
</comment>
<dbReference type="EMBL" id="JABBFX010000003">
    <property type="protein sequence ID" value="NML47397.1"/>
    <property type="molecule type" value="Genomic_DNA"/>
</dbReference>
<keyword evidence="7" id="KW-1185">Reference proteome</keyword>
<evidence type="ECO:0000256" key="4">
    <source>
        <dbReference type="ARBA" id="ARBA00023004"/>
    </source>
</evidence>
<evidence type="ECO:0000256" key="2">
    <source>
        <dbReference type="ARBA" id="ARBA00022723"/>
    </source>
</evidence>
<name>A0A848HAA0_9BURK</name>
<proteinExistence type="predicted"/>
<dbReference type="SUPFAM" id="SSF51905">
    <property type="entry name" value="FAD/NAD(P)-binding domain"/>
    <property type="match status" value="1"/>
</dbReference>
<protein>
    <submittedName>
        <fullName evidence="6">FAD-dependent oxidoreductase</fullName>
    </submittedName>
</protein>
<keyword evidence="1" id="KW-0004">4Fe-4S</keyword>
<dbReference type="GO" id="GO:0051539">
    <property type="term" value="F:4 iron, 4 sulfur cluster binding"/>
    <property type="evidence" value="ECO:0007669"/>
    <property type="project" value="UniProtKB-KW"/>
</dbReference>
<dbReference type="GO" id="GO:0046872">
    <property type="term" value="F:metal ion binding"/>
    <property type="evidence" value="ECO:0007669"/>
    <property type="project" value="UniProtKB-KW"/>
</dbReference>
<evidence type="ECO:0000313" key="6">
    <source>
        <dbReference type="EMBL" id="NML47397.1"/>
    </source>
</evidence>
<keyword evidence="5" id="KW-0411">Iron-sulfur</keyword>
<sequence length="470" mass="49408">MTSLHLPPQASLPEDWDVIVVGAGSAGVAAATAAARCGARTLLLDASPLPGGELISGISLLGCLSTRGEWIVGGVVTELLDRVKALGGYIGPVFDYRALHLVCFDTELMKIAVTGLLADAGVRTLMPAFVFGFAQDAQGASVRAVHKGAERWYRARVVIDCSGDGDVSVMAGAGYEQGGAGGVLQPPTLMYRVCGVESARLLDFVRQHPEHFGLGDYPGLGMDARACAEALHRQGLPKVLLRGTHGLLKDAIASGEMYPTSVLAIVPTSLARKEVSINSTQLAGVDGTRAESVSAALAPLMAQVKQGLDFLRRRLPGFEQAQLAAVAPRIGIRETRRILGDYVLSGEDILHARKRADGIAKGGHELDILGVKDHRHETIAQGGSYDIPLECLIPRGQTRLLMAGRCISSTREAQSSARVMGTCMATGQAAGTAAALCDASPGWDGDVRSVDRTALRRRLLADGAILEGTH</sequence>
<dbReference type="InterPro" id="IPR036188">
    <property type="entry name" value="FAD/NAD-bd_sf"/>
</dbReference>
<dbReference type="PANTHER" id="PTHR43498">
    <property type="entry name" value="FERREDOXIN:COB-COM HETERODISULFIDE REDUCTASE SUBUNIT A"/>
    <property type="match status" value="1"/>
</dbReference>
<keyword evidence="4" id="KW-0408">Iron</keyword>
<evidence type="ECO:0000256" key="5">
    <source>
        <dbReference type="ARBA" id="ARBA00023014"/>
    </source>
</evidence>
<dbReference type="AlphaFoldDB" id="A0A848HAA0"/>
<accession>A0A848HAA0</accession>